<evidence type="ECO:0000256" key="1">
    <source>
        <dbReference type="ARBA" id="ARBA00022723"/>
    </source>
</evidence>
<dbReference type="InterPro" id="IPR009145">
    <property type="entry name" value="U2AF_small"/>
</dbReference>
<feature type="compositionally biased region" description="Polar residues" evidence="5">
    <location>
        <begin position="201"/>
        <end position="211"/>
    </location>
</feature>
<dbReference type="GO" id="GO:0003723">
    <property type="term" value="F:RNA binding"/>
    <property type="evidence" value="ECO:0007669"/>
    <property type="project" value="InterPro"/>
</dbReference>
<dbReference type="PANTHER" id="PTHR12620">
    <property type="entry name" value="U2 SNRNP AUXILIARY FACTOR, SMALL SUBUNIT"/>
    <property type="match status" value="1"/>
</dbReference>
<feature type="region of interest" description="Disordered" evidence="5">
    <location>
        <begin position="118"/>
        <end position="211"/>
    </location>
</feature>
<evidence type="ECO:0000256" key="2">
    <source>
        <dbReference type="ARBA" id="ARBA00022737"/>
    </source>
</evidence>
<dbReference type="GO" id="GO:0089701">
    <property type="term" value="C:U2AF complex"/>
    <property type="evidence" value="ECO:0007669"/>
    <property type="project" value="InterPro"/>
</dbReference>
<gene>
    <name evidence="6" type="ORF">AQUCO_01200186v1</name>
</gene>
<keyword evidence="3" id="KW-0863">Zinc-finger</keyword>
<evidence type="ECO:0000313" key="7">
    <source>
        <dbReference type="Proteomes" id="UP000230069"/>
    </source>
</evidence>
<feature type="compositionally biased region" description="Basic and acidic residues" evidence="5">
    <location>
        <begin position="118"/>
        <end position="133"/>
    </location>
</feature>
<keyword evidence="7" id="KW-1185">Reference proteome</keyword>
<evidence type="ECO:0000313" key="6">
    <source>
        <dbReference type="EMBL" id="PIA50767.1"/>
    </source>
</evidence>
<evidence type="ECO:0008006" key="8">
    <source>
        <dbReference type="Google" id="ProtNLM"/>
    </source>
</evidence>
<organism evidence="6 7">
    <name type="scientific">Aquilegia coerulea</name>
    <name type="common">Rocky mountain columbine</name>
    <dbReference type="NCBI Taxonomy" id="218851"/>
    <lineage>
        <taxon>Eukaryota</taxon>
        <taxon>Viridiplantae</taxon>
        <taxon>Streptophyta</taxon>
        <taxon>Embryophyta</taxon>
        <taxon>Tracheophyta</taxon>
        <taxon>Spermatophyta</taxon>
        <taxon>Magnoliopsida</taxon>
        <taxon>Ranunculales</taxon>
        <taxon>Ranunculaceae</taxon>
        <taxon>Thalictroideae</taxon>
        <taxon>Aquilegia</taxon>
    </lineage>
</organism>
<protein>
    <recommendedName>
        <fullName evidence="8">RRM domain-containing protein</fullName>
    </recommendedName>
</protein>
<reference evidence="6 7" key="1">
    <citation type="submission" date="2017-09" db="EMBL/GenBank/DDBJ databases">
        <title>WGS assembly of Aquilegia coerulea Goldsmith.</title>
        <authorList>
            <person name="Hodges S."/>
            <person name="Kramer E."/>
            <person name="Nordborg M."/>
            <person name="Tomkins J."/>
            <person name="Borevitz J."/>
            <person name="Derieg N."/>
            <person name="Yan J."/>
            <person name="Mihaltcheva S."/>
            <person name="Hayes R.D."/>
            <person name="Rokhsar D."/>
        </authorList>
    </citation>
    <scope>NUCLEOTIDE SEQUENCE [LARGE SCALE GENOMIC DNA]</scope>
    <source>
        <strain evidence="7">cv. Goldsmith</strain>
    </source>
</reference>
<evidence type="ECO:0000256" key="5">
    <source>
        <dbReference type="SAM" id="MobiDB-lite"/>
    </source>
</evidence>
<name>A0A2G5E5D6_AQUCA</name>
<dbReference type="PRINTS" id="PR01848">
    <property type="entry name" value="U2AUXFACTOR"/>
</dbReference>
<dbReference type="AlphaFoldDB" id="A0A2G5E5D6"/>
<dbReference type="GO" id="GO:0008270">
    <property type="term" value="F:zinc ion binding"/>
    <property type="evidence" value="ECO:0007669"/>
    <property type="project" value="UniProtKB-KW"/>
</dbReference>
<keyword evidence="1" id="KW-0479">Metal-binding</keyword>
<sequence length="211" mass="24559">MVIDVLDFTRSTKPSISPTLLLSNMCQRPDMITPGVDLQGHAMDPRKIQEHFEDFYEDLFEELSKYGERLKVLTSATTWLITCWESTTTCSNALRNLTGRFYAGRPIIVDFSPVTDSARKYDERDHHYHDDRARRRRGRSTSPGGRRNRSPEREGSAERRAKIEQWNREREQAGSDNRDSHATDNNNDNEFAQYGGEYYDPQQQQEGGYHY</sequence>
<evidence type="ECO:0000256" key="3">
    <source>
        <dbReference type="ARBA" id="ARBA00022771"/>
    </source>
</evidence>
<dbReference type="InParanoid" id="A0A2G5E5D6"/>
<evidence type="ECO:0000256" key="4">
    <source>
        <dbReference type="ARBA" id="ARBA00022833"/>
    </source>
</evidence>
<dbReference type="Proteomes" id="UP000230069">
    <property type="component" value="Unassembled WGS sequence"/>
</dbReference>
<keyword evidence="2" id="KW-0677">Repeat</keyword>
<feature type="compositionally biased region" description="Basic and acidic residues" evidence="5">
    <location>
        <begin position="149"/>
        <end position="182"/>
    </location>
</feature>
<dbReference type="GO" id="GO:0000398">
    <property type="term" value="P:mRNA splicing, via spliceosome"/>
    <property type="evidence" value="ECO:0007669"/>
    <property type="project" value="InterPro"/>
</dbReference>
<dbReference type="OrthoDB" id="1714884at2759"/>
<accession>A0A2G5E5D6</accession>
<keyword evidence="4" id="KW-0862">Zinc</keyword>
<dbReference type="InterPro" id="IPR012677">
    <property type="entry name" value="Nucleotide-bd_a/b_plait_sf"/>
</dbReference>
<dbReference type="SUPFAM" id="SSF54928">
    <property type="entry name" value="RNA-binding domain, RBD"/>
    <property type="match status" value="1"/>
</dbReference>
<dbReference type="EMBL" id="KZ305029">
    <property type="protein sequence ID" value="PIA50767.1"/>
    <property type="molecule type" value="Genomic_DNA"/>
</dbReference>
<dbReference type="InterPro" id="IPR035979">
    <property type="entry name" value="RBD_domain_sf"/>
</dbReference>
<dbReference type="Gene3D" id="3.30.70.330">
    <property type="match status" value="1"/>
</dbReference>
<proteinExistence type="predicted"/>
<dbReference type="STRING" id="218851.A0A2G5E5D6"/>